<organism evidence="1 2">
    <name type="scientific">Xylanibacter ruminicola</name>
    <name type="common">Prevotella ruminicola</name>
    <dbReference type="NCBI Taxonomy" id="839"/>
    <lineage>
        <taxon>Bacteria</taxon>
        <taxon>Pseudomonadati</taxon>
        <taxon>Bacteroidota</taxon>
        <taxon>Bacteroidia</taxon>
        <taxon>Bacteroidales</taxon>
        <taxon>Prevotellaceae</taxon>
        <taxon>Xylanibacter</taxon>
    </lineage>
</organism>
<sequence length="88" mass="10014">MEQRLERAAAAVIELSAALEKYAAVQKDIRVLDAYYGSEEWKQDYADDEAGLLPVDLKRGVLSEDGIWNLLSDARELNCRIKSTQRDR</sequence>
<dbReference type="InterPro" id="IPR025384">
    <property type="entry name" value="DUF4298"/>
</dbReference>
<evidence type="ECO:0008006" key="3">
    <source>
        <dbReference type="Google" id="ProtNLM"/>
    </source>
</evidence>
<accession>A0A1H5T479</accession>
<dbReference type="Pfam" id="PF14131">
    <property type="entry name" value="DUF4298"/>
    <property type="match status" value="1"/>
</dbReference>
<dbReference type="AlphaFoldDB" id="A0A1H5T479"/>
<name>A0A1H5T479_XYLRU</name>
<evidence type="ECO:0000313" key="2">
    <source>
        <dbReference type="Proteomes" id="UP000236735"/>
    </source>
</evidence>
<dbReference type="Proteomes" id="UP000236735">
    <property type="component" value="Unassembled WGS sequence"/>
</dbReference>
<protein>
    <recommendedName>
        <fullName evidence="3">DUF4298 domain-containing protein</fullName>
    </recommendedName>
</protein>
<evidence type="ECO:0000313" key="1">
    <source>
        <dbReference type="EMBL" id="SEF57613.1"/>
    </source>
</evidence>
<proteinExistence type="predicted"/>
<dbReference type="EMBL" id="FNUV01000002">
    <property type="protein sequence ID" value="SEF57613.1"/>
    <property type="molecule type" value="Genomic_DNA"/>
</dbReference>
<reference evidence="1 2" key="1">
    <citation type="submission" date="2016-10" db="EMBL/GenBank/DDBJ databases">
        <authorList>
            <person name="de Groot N.N."/>
        </authorList>
    </citation>
    <scope>NUCLEOTIDE SEQUENCE [LARGE SCALE GENOMIC DNA]</scope>
    <source>
        <strain evidence="1 2">AR32</strain>
    </source>
</reference>
<gene>
    <name evidence="1" type="ORF">SAMN05216354_0860</name>
</gene>